<dbReference type="OrthoDB" id="1715058at2"/>
<dbReference type="AlphaFoldDB" id="A0A6B8RZ28"/>
<dbReference type="EMBL" id="CP034235">
    <property type="protein sequence ID" value="QGR00237.1"/>
    <property type="molecule type" value="Genomic_DNA"/>
</dbReference>
<keyword evidence="4" id="KW-1185">Reference proteome</keyword>
<dbReference type="Proteomes" id="UP000426246">
    <property type="component" value="Chromosome"/>
</dbReference>
<accession>A0A6B8RZ28</accession>
<dbReference type="KEGG" id="ppsc:EHS13_24910"/>
<feature type="region of interest" description="Disordered" evidence="1">
    <location>
        <begin position="335"/>
        <end position="356"/>
    </location>
</feature>
<name>A0A6B8RZ28_9BACL</name>
<evidence type="ECO:0000259" key="2">
    <source>
        <dbReference type="SMART" id="SM00909"/>
    </source>
</evidence>
<dbReference type="Pfam" id="PF10646">
    <property type="entry name" value="Germane"/>
    <property type="match status" value="2"/>
</dbReference>
<organism evidence="3 4">
    <name type="scientific">Paenibacillus psychroresistens</name>
    <dbReference type="NCBI Taxonomy" id="1778678"/>
    <lineage>
        <taxon>Bacteria</taxon>
        <taxon>Bacillati</taxon>
        <taxon>Bacillota</taxon>
        <taxon>Bacilli</taxon>
        <taxon>Bacillales</taxon>
        <taxon>Paenibacillaceae</taxon>
        <taxon>Paenibacillus</taxon>
    </lineage>
</organism>
<evidence type="ECO:0000256" key="1">
    <source>
        <dbReference type="SAM" id="MobiDB-lite"/>
    </source>
</evidence>
<feature type="domain" description="GerMN" evidence="2">
    <location>
        <begin position="248"/>
        <end position="336"/>
    </location>
</feature>
<dbReference type="InterPro" id="IPR019606">
    <property type="entry name" value="GerMN"/>
</dbReference>
<dbReference type="SMART" id="SM00909">
    <property type="entry name" value="Germane"/>
    <property type="match status" value="2"/>
</dbReference>
<reference evidence="4" key="1">
    <citation type="submission" date="2018-11" db="EMBL/GenBank/DDBJ databases">
        <title>Complete genome sequence of Paenibacillus sp. ML311-T8.</title>
        <authorList>
            <person name="Nam Y.-D."/>
            <person name="Kang J."/>
            <person name="Chung W.-H."/>
            <person name="Park Y.S."/>
        </authorList>
    </citation>
    <scope>NUCLEOTIDE SEQUENCE [LARGE SCALE GENOMIC DNA]</scope>
    <source>
        <strain evidence="4">ML311-T8</strain>
    </source>
</reference>
<evidence type="ECO:0000313" key="4">
    <source>
        <dbReference type="Proteomes" id="UP000426246"/>
    </source>
</evidence>
<sequence>MVIGLIVVLASGCSLLKSRGESQSIDPPPVNANLAAEDGTGTTTVEDSNATITDTTIDSTATGTAGTAQITLYFKDANGYVAPISMNLPSKEQIAKQSLEYLVDGGPAQASLPAGFTALLPKGTEVKGINIVPDQKLAIVDFSEAFASYNAKDERKILEAVVWTLTGFPTIDQVQFRLEGKTMSEMPVDSTPLAEPLSRAMGINLEVAPGVNVGQATPVTLYFHNETTEQFEYFVPVTRMINRTDQRNAAVMEQLVEGPLDTNGLTATLTAVTKVSTIQQSADNQLVTVDLANNSTDSDEAISPEALEAIVLSLTESSGASMVQFTVNGEKKALSQESQNYSQPVGRPAHVNPLKL</sequence>
<proteinExistence type="predicted"/>
<protein>
    <submittedName>
        <fullName evidence="3">Stage II sporulation protein</fullName>
    </submittedName>
</protein>
<evidence type="ECO:0000313" key="3">
    <source>
        <dbReference type="EMBL" id="QGR00237.1"/>
    </source>
</evidence>
<feature type="domain" description="GerMN" evidence="2">
    <location>
        <begin position="95"/>
        <end position="187"/>
    </location>
</feature>
<gene>
    <name evidence="3" type="ORF">EHS13_24910</name>
</gene>